<protein>
    <submittedName>
        <fullName evidence="2">Uncharacterized protein</fullName>
    </submittedName>
</protein>
<evidence type="ECO:0000313" key="3">
    <source>
        <dbReference type="Proteomes" id="UP000289738"/>
    </source>
</evidence>
<feature type="transmembrane region" description="Helical" evidence="1">
    <location>
        <begin position="15"/>
        <end position="33"/>
    </location>
</feature>
<organism evidence="2 3">
    <name type="scientific">Arachis hypogaea</name>
    <name type="common">Peanut</name>
    <dbReference type="NCBI Taxonomy" id="3818"/>
    <lineage>
        <taxon>Eukaryota</taxon>
        <taxon>Viridiplantae</taxon>
        <taxon>Streptophyta</taxon>
        <taxon>Embryophyta</taxon>
        <taxon>Tracheophyta</taxon>
        <taxon>Spermatophyta</taxon>
        <taxon>Magnoliopsida</taxon>
        <taxon>eudicotyledons</taxon>
        <taxon>Gunneridae</taxon>
        <taxon>Pentapetalae</taxon>
        <taxon>rosids</taxon>
        <taxon>fabids</taxon>
        <taxon>Fabales</taxon>
        <taxon>Fabaceae</taxon>
        <taxon>Papilionoideae</taxon>
        <taxon>50 kb inversion clade</taxon>
        <taxon>dalbergioids sensu lato</taxon>
        <taxon>Dalbergieae</taxon>
        <taxon>Pterocarpus clade</taxon>
        <taxon>Arachis</taxon>
    </lineage>
</organism>
<proteinExistence type="predicted"/>
<dbReference type="EMBL" id="SDMP01000001">
    <property type="protein sequence ID" value="RYR78079.1"/>
    <property type="molecule type" value="Genomic_DNA"/>
</dbReference>
<keyword evidence="1" id="KW-1133">Transmembrane helix</keyword>
<comment type="caution">
    <text evidence="2">The sequence shown here is derived from an EMBL/GenBank/DDBJ whole genome shotgun (WGS) entry which is preliminary data.</text>
</comment>
<name>A0A445ERI8_ARAHY</name>
<evidence type="ECO:0000256" key="1">
    <source>
        <dbReference type="SAM" id="Phobius"/>
    </source>
</evidence>
<dbReference type="Proteomes" id="UP000289738">
    <property type="component" value="Chromosome A01"/>
</dbReference>
<keyword evidence="3" id="KW-1185">Reference proteome</keyword>
<gene>
    <name evidence="2" type="ORF">Ahy_A01g002820</name>
</gene>
<reference evidence="2 3" key="1">
    <citation type="submission" date="2019-01" db="EMBL/GenBank/DDBJ databases">
        <title>Sequencing of cultivated peanut Arachis hypogaea provides insights into genome evolution and oil improvement.</title>
        <authorList>
            <person name="Chen X."/>
        </authorList>
    </citation>
    <scope>NUCLEOTIDE SEQUENCE [LARGE SCALE GENOMIC DNA]</scope>
    <source>
        <strain evidence="3">cv. Fuhuasheng</strain>
        <tissue evidence="2">Leaves</tissue>
    </source>
</reference>
<keyword evidence="1" id="KW-0472">Membrane</keyword>
<accession>A0A445ERI8</accession>
<keyword evidence="1" id="KW-0812">Transmembrane</keyword>
<dbReference type="AlphaFoldDB" id="A0A445ERI8"/>
<evidence type="ECO:0000313" key="2">
    <source>
        <dbReference type="EMBL" id="RYR78079.1"/>
    </source>
</evidence>
<sequence length="42" mass="4523">MFSSLPLSPDVETNAIVLVPIQILTLTLVLPVADHAHVTRSN</sequence>